<feature type="compositionally biased region" description="Basic and acidic residues" evidence="6">
    <location>
        <begin position="448"/>
        <end position="461"/>
    </location>
</feature>
<proteinExistence type="predicted"/>
<evidence type="ECO:0000313" key="9">
    <source>
        <dbReference type="Proteomes" id="UP000251960"/>
    </source>
</evidence>
<dbReference type="PROSITE" id="PS50863">
    <property type="entry name" value="B3"/>
    <property type="match status" value="4"/>
</dbReference>
<keyword evidence="4" id="KW-0804">Transcription</keyword>
<keyword evidence="3" id="KW-0238">DNA-binding</keyword>
<evidence type="ECO:0000256" key="5">
    <source>
        <dbReference type="ARBA" id="ARBA00023242"/>
    </source>
</evidence>
<dbReference type="Gene3D" id="2.40.330.10">
    <property type="entry name" value="DNA-binding pseudobarrel domain"/>
    <property type="match status" value="4"/>
</dbReference>
<feature type="domain" description="TF-B3" evidence="7">
    <location>
        <begin position="539"/>
        <end position="603"/>
    </location>
</feature>
<feature type="region of interest" description="Disordered" evidence="6">
    <location>
        <begin position="272"/>
        <end position="319"/>
    </location>
</feature>
<evidence type="ECO:0000256" key="3">
    <source>
        <dbReference type="ARBA" id="ARBA00023125"/>
    </source>
</evidence>
<evidence type="ECO:0000313" key="8">
    <source>
        <dbReference type="EMBL" id="PWZ39759.1"/>
    </source>
</evidence>
<keyword evidence="2" id="KW-0805">Transcription regulation</keyword>
<dbReference type="ExpressionAtlas" id="A0A3L6FY21">
    <property type="expression patterns" value="baseline and differential"/>
</dbReference>
<evidence type="ECO:0000256" key="6">
    <source>
        <dbReference type="SAM" id="MobiDB-lite"/>
    </source>
</evidence>
<dbReference type="AlphaFoldDB" id="A0A3L6FY21"/>
<gene>
    <name evidence="8" type="primary">Os04g0346900_1</name>
    <name evidence="8" type="ORF">Zm00014a_006585</name>
</gene>
<evidence type="ECO:0000256" key="1">
    <source>
        <dbReference type="ARBA" id="ARBA00004123"/>
    </source>
</evidence>
<protein>
    <submittedName>
        <fullName evidence="8">Putative B3 domain-containing protein</fullName>
    </submittedName>
</protein>
<feature type="compositionally biased region" description="Basic and acidic residues" evidence="6">
    <location>
        <begin position="290"/>
        <end position="302"/>
    </location>
</feature>
<dbReference type="EMBL" id="NCVQ01000003">
    <property type="protein sequence ID" value="PWZ39759.1"/>
    <property type="molecule type" value="Genomic_DNA"/>
</dbReference>
<dbReference type="SUPFAM" id="SSF101936">
    <property type="entry name" value="DNA-binding pseudobarrel domain"/>
    <property type="match status" value="4"/>
</dbReference>
<sequence>MPLPSDSGSGARAMSKQFKVLLPTSFHKLVSTAFLDRRSISVADVSLSSRNPLIPQRISDELAGCFDAGEGEGAPEPTALVVSPFGKVWRVEVVRDGHGASLGRGWAEFLAAHGVGIGWFVVLRYEGGGALTVKVFDTSLCIKEFGAPAAVMPSKSCKSIFCKPQFIRIFHSNLSEKMMLPARFVKDYVSEECLNSRIAIIFSPIAKFWRVELKNDQSGIFFTGGWSQFLDFHGIKNGEVLLLKYEGNMVFKFKAFGLSGCQKDFKNQNAGIQLNTKKQQETPPIRKRKSNDEKSSSEENKRLKTPVTSPSPSDPSLEKPYQIGTSSWIKKRINTYALEQFLALSVKFCNSIGFRMACTITLKTATNSTRSWQVRGTAYKWHRYIIGVGWKSFCQDNRLKAGDLCTFNIIETTLWHVTITRCKHKYESITALAADTFNKQKKPPCSSSRDKKGSSSREGAKRPKPSMAHFSKVQVPPSYARRCAYDVGPPPWIRKQMNASTIRNRLVRMVILAFDSRKLVIGCLAPAFCNQIELRRRCEIVLKTSINSNHSWRVGGLSQKKGSYIIGPGWKKFCTENRVKVGDVCTFNVIETQLWHVVITRRC</sequence>
<dbReference type="Proteomes" id="UP000251960">
    <property type="component" value="Chromosome 2"/>
</dbReference>
<feature type="compositionally biased region" description="Low complexity" evidence="6">
    <location>
        <begin position="305"/>
        <end position="315"/>
    </location>
</feature>
<dbReference type="PANTHER" id="PTHR31674">
    <property type="entry name" value="B3 DOMAIN-CONTAINING PROTEIN REM-LIKE 3-RELATED"/>
    <property type="match status" value="1"/>
</dbReference>
<dbReference type="InterPro" id="IPR003340">
    <property type="entry name" value="B3_DNA-bd"/>
</dbReference>
<comment type="subcellular location">
    <subcellularLocation>
        <location evidence="1">Nucleus</location>
    </subcellularLocation>
</comment>
<reference evidence="8 9" key="1">
    <citation type="journal article" date="2018" name="Nat. Genet.">
        <title>Extensive intraspecific gene order and gene structural variations between Mo17 and other maize genomes.</title>
        <authorList>
            <person name="Sun S."/>
            <person name="Zhou Y."/>
            <person name="Chen J."/>
            <person name="Shi J."/>
            <person name="Zhao H."/>
            <person name="Zhao H."/>
            <person name="Song W."/>
            <person name="Zhang M."/>
            <person name="Cui Y."/>
            <person name="Dong X."/>
            <person name="Liu H."/>
            <person name="Ma X."/>
            <person name="Jiao Y."/>
            <person name="Wang B."/>
            <person name="Wei X."/>
            <person name="Stein J.C."/>
            <person name="Glaubitz J.C."/>
            <person name="Lu F."/>
            <person name="Yu G."/>
            <person name="Liang C."/>
            <person name="Fengler K."/>
            <person name="Li B."/>
            <person name="Rafalski A."/>
            <person name="Schnable P.S."/>
            <person name="Ware D.H."/>
            <person name="Buckler E.S."/>
            <person name="Lai J."/>
        </authorList>
    </citation>
    <scope>NUCLEOTIDE SEQUENCE [LARGE SCALE GENOMIC DNA]</scope>
    <source>
        <strain evidence="9">cv. Missouri 17</strain>
        <tissue evidence="8">Seedling</tissue>
    </source>
</reference>
<organism evidence="8 9">
    <name type="scientific">Zea mays</name>
    <name type="common">Maize</name>
    <dbReference type="NCBI Taxonomy" id="4577"/>
    <lineage>
        <taxon>Eukaryota</taxon>
        <taxon>Viridiplantae</taxon>
        <taxon>Streptophyta</taxon>
        <taxon>Embryophyta</taxon>
        <taxon>Tracheophyta</taxon>
        <taxon>Spermatophyta</taxon>
        <taxon>Magnoliopsida</taxon>
        <taxon>Liliopsida</taxon>
        <taxon>Poales</taxon>
        <taxon>Poaceae</taxon>
        <taxon>PACMAD clade</taxon>
        <taxon>Panicoideae</taxon>
        <taxon>Andropogonodae</taxon>
        <taxon>Andropogoneae</taxon>
        <taxon>Tripsacinae</taxon>
        <taxon>Zea</taxon>
    </lineage>
</organism>
<name>A0A3L6FY21_MAIZE</name>
<dbReference type="InterPro" id="IPR039218">
    <property type="entry name" value="REM_fam"/>
</dbReference>
<dbReference type="SMART" id="SM01019">
    <property type="entry name" value="B3"/>
    <property type="match status" value="4"/>
</dbReference>
<dbReference type="PANTHER" id="PTHR31674:SF86">
    <property type="entry name" value="B3 DOMAIN-CONTAINING PROTEIN OS04G0347400-RELATED"/>
    <property type="match status" value="1"/>
</dbReference>
<feature type="domain" description="TF-B3" evidence="7">
    <location>
        <begin position="163"/>
        <end position="259"/>
    </location>
</feature>
<dbReference type="InterPro" id="IPR015300">
    <property type="entry name" value="DNA-bd_pseudobarrel_sf"/>
</dbReference>
<evidence type="ECO:0000259" key="7">
    <source>
        <dbReference type="PROSITE" id="PS50863"/>
    </source>
</evidence>
<dbReference type="GO" id="GO:0005634">
    <property type="term" value="C:nucleus"/>
    <property type="evidence" value="ECO:0007669"/>
    <property type="project" value="UniProtKB-SubCell"/>
</dbReference>
<comment type="caution">
    <text evidence="8">The sequence shown here is derived from an EMBL/GenBank/DDBJ whole genome shotgun (WGS) entry which is preliminary data.</text>
</comment>
<dbReference type="GO" id="GO:0003677">
    <property type="term" value="F:DNA binding"/>
    <property type="evidence" value="ECO:0007669"/>
    <property type="project" value="UniProtKB-KW"/>
</dbReference>
<dbReference type="Pfam" id="PF02362">
    <property type="entry name" value="B3"/>
    <property type="match status" value="4"/>
</dbReference>
<keyword evidence="5" id="KW-0539">Nucleus</keyword>
<feature type="domain" description="TF-B3" evidence="7">
    <location>
        <begin position="327"/>
        <end position="423"/>
    </location>
</feature>
<dbReference type="CDD" id="cd10017">
    <property type="entry name" value="B3_DNA"/>
    <property type="match status" value="4"/>
</dbReference>
<feature type="domain" description="TF-B3" evidence="7">
    <location>
        <begin position="37"/>
        <end position="139"/>
    </location>
</feature>
<feature type="region of interest" description="Disordered" evidence="6">
    <location>
        <begin position="439"/>
        <end position="469"/>
    </location>
</feature>
<accession>A0A3L6FY21</accession>
<evidence type="ECO:0000256" key="4">
    <source>
        <dbReference type="ARBA" id="ARBA00023163"/>
    </source>
</evidence>
<evidence type="ECO:0000256" key="2">
    <source>
        <dbReference type="ARBA" id="ARBA00023015"/>
    </source>
</evidence>